<keyword evidence="1" id="KW-1133">Transmembrane helix</keyword>
<keyword evidence="1" id="KW-0812">Transmembrane</keyword>
<keyword evidence="3" id="KW-1185">Reference proteome</keyword>
<dbReference type="RefSeq" id="WP_164551182.1">
    <property type="nucleotide sequence ID" value="NZ_CP020373.1"/>
</dbReference>
<protein>
    <submittedName>
        <fullName evidence="2">Uncharacterized protein</fullName>
    </submittedName>
</protein>
<reference evidence="3" key="1">
    <citation type="submission" date="2017-03" db="EMBL/GenBank/DDBJ databases">
        <title>Full genome sequence of a non-lethal Shewanella isolate that potentiates virulence of Vibio parahaemolyticus causing acute hepatopancreatic necrosis disease (AHPND) in shrimp.</title>
        <authorList>
            <person name="Prachumwat A."/>
            <person name="Sritunyalucksana K."/>
        </authorList>
    </citation>
    <scope>NUCLEOTIDE SEQUENCE [LARGE SCALE GENOMIC DNA]</scope>
    <source>
        <strain evidence="3">TH2012</strain>
    </source>
</reference>
<evidence type="ECO:0000313" key="2">
    <source>
        <dbReference type="EMBL" id="AZQ11184.1"/>
    </source>
</evidence>
<evidence type="ECO:0000313" key="3">
    <source>
        <dbReference type="Proteomes" id="UP000278437"/>
    </source>
</evidence>
<dbReference type="EMBL" id="CP020373">
    <property type="protein sequence ID" value="AZQ11184.1"/>
    <property type="molecule type" value="Genomic_DNA"/>
</dbReference>
<gene>
    <name evidence="2" type="ORF">STH12_02097</name>
</gene>
<keyword evidence="1" id="KW-0472">Membrane</keyword>
<name>A0ABN5TV06_9GAMM</name>
<sequence>MEQFQRKAVVASYINLEKQLLSFMDVVPLESNHLNVWSPQLVTIILEAASQLDSLLRYCTVRKENGIFIEHASGKVNILTHYKNHKDSLSHQWVVCWGDDGYLIQPFKVWIGSKQYQQLFWWDAYNKIKHDRVTNMKLGTLRVASYVLAALYLAIVNSLTLRRSVESSGYFNGDHCSHDIWLTCPDIADVTKDYAVIESQLFSHPIEWCDKKVDYFDEWQGDASMKFRDWFRRYNTHLESSRREMA</sequence>
<feature type="transmembrane region" description="Helical" evidence="1">
    <location>
        <begin position="143"/>
        <end position="161"/>
    </location>
</feature>
<proteinExistence type="predicted"/>
<evidence type="ECO:0000256" key="1">
    <source>
        <dbReference type="SAM" id="Phobius"/>
    </source>
</evidence>
<dbReference type="Proteomes" id="UP000278437">
    <property type="component" value="Chromosome"/>
</dbReference>
<accession>A0ABN5TV06</accession>
<organism evidence="2 3">
    <name type="scientific">Shewanella khirikhana</name>
    <dbReference type="NCBI Taxonomy" id="1965282"/>
    <lineage>
        <taxon>Bacteria</taxon>
        <taxon>Pseudomonadati</taxon>
        <taxon>Pseudomonadota</taxon>
        <taxon>Gammaproteobacteria</taxon>
        <taxon>Alteromonadales</taxon>
        <taxon>Shewanellaceae</taxon>
        <taxon>Shewanella</taxon>
    </lineage>
</organism>